<dbReference type="OrthoDB" id="442038at2"/>
<accession>A0A433VAT2</accession>
<dbReference type="EMBL" id="RSCL01000014">
    <property type="protein sequence ID" value="RUT03204.1"/>
    <property type="molecule type" value="Genomic_DNA"/>
</dbReference>
<comment type="caution">
    <text evidence="1">The sequence shown here is derived from an EMBL/GenBank/DDBJ whole genome shotgun (WGS) entry which is preliminary data.</text>
</comment>
<name>A0A433VAT2_9CYAN</name>
<gene>
    <name evidence="1" type="ORF">DSM106972_055120</name>
</gene>
<dbReference type="AlphaFoldDB" id="A0A433VAT2"/>
<proteinExistence type="predicted"/>
<dbReference type="RefSeq" id="WP_127083780.1">
    <property type="nucleotide sequence ID" value="NZ_RSCL01000014.1"/>
</dbReference>
<evidence type="ECO:0000313" key="1">
    <source>
        <dbReference type="EMBL" id="RUT03204.1"/>
    </source>
</evidence>
<organism evidence="1 2">
    <name type="scientific">Dulcicalothrix desertica PCC 7102</name>
    <dbReference type="NCBI Taxonomy" id="232991"/>
    <lineage>
        <taxon>Bacteria</taxon>
        <taxon>Bacillati</taxon>
        <taxon>Cyanobacteriota</taxon>
        <taxon>Cyanophyceae</taxon>
        <taxon>Nostocales</taxon>
        <taxon>Calotrichaceae</taxon>
        <taxon>Dulcicalothrix</taxon>
    </lineage>
</organism>
<reference evidence="1" key="1">
    <citation type="submission" date="2018-12" db="EMBL/GenBank/DDBJ databases">
        <authorList>
            <person name="Will S."/>
            <person name="Neumann-Schaal M."/>
            <person name="Henke P."/>
        </authorList>
    </citation>
    <scope>NUCLEOTIDE SEQUENCE</scope>
    <source>
        <strain evidence="1">PCC 7102</strain>
    </source>
</reference>
<sequence>MPPQLLLDWLGTVPGDEQAAILRMREKILGFDTRIKEEIESKKTIRYQGKGKSIAEFCFYRQLNKPIVFVWLPTPRSLVFEHKKQTIARMRLWINNGNVTYAGHISEGLGRMKLESEWDAIPGEKRPSGLIYSLSYKSFSPVDITIY</sequence>
<keyword evidence="2" id="KW-1185">Reference proteome</keyword>
<protein>
    <submittedName>
        <fullName evidence="1">Uncharacterized protein</fullName>
    </submittedName>
</protein>
<evidence type="ECO:0000313" key="2">
    <source>
        <dbReference type="Proteomes" id="UP000271624"/>
    </source>
</evidence>
<dbReference type="Proteomes" id="UP000271624">
    <property type="component" value="Unassembled WGS sequence"/>
</dbReference>
<reference evidence="1" key="2">
    <citation type="journal article" date="2019" name="Genome Biol. Evol.">
        <title>Day and night: Metabolic profiles and evolutionary relationships of six axenic non-marine cyanobacteria.</title>
        <authorList>
            <person name="Will S.E."/>
            <person name="Henke P."/>
            <person name="Boedeker C."/>
            <person name="Huang S."/>
            <person name="Brinkmann H."/>
            <person name="Rohde M."/>
            <person name="Jarek M."/>
            <person name="Friedl T."/>
            <person name="Seufert S."/>
            <person name="Schumacher M."/>
            <person name="Overmann J."/>
            <person name="Neumann-Schaal M."/>
            <person name="Petersen J."/>
        </authorList>
    </citation>
    <scope>NUCLEOTIDE SEQUENCE [LARGE SCALE GENOMIC DNA]</scope>
    <source>
        <strain evidence="1">PCC 7102</strain>
    </source>
</reference>